<proteinExistence type="inferred from homology"/>
<dbReference type="GO" id="GO:0008483">
    <property type="term" value="F:transaminase activity"/>
    <property type="evidence" value="ECO:0007669"/>
    <property type="project" value="UniProtKB-KW"/>
</dbReference>
<name>A0ABT3A3M0_9ALTE</name>
<dbReference type="InterPro" id="IPR015421">
    <property type="entry name" value="PyrdxlP-dep_Trfase_major"/>
</dbReference>
<dbReference type="Gene3D" id="3.90.1150.10">
    <property type="entry name" value="Aspartate Aminotransferase, domain 1"/>
    <property type="match status" value="1"/>
</dbReference>
<dbReference type="CDD" id="cd00616">
    <property type="entry name" value="AHBA_syn"/>
    <property type="match status" value="1"/>
</dbReference>
<evidence type="ECO:0000256" key="1">
    <source>
        <dbReference type="ARBA" id="ARBA00022898"/>
    </source>
</evidence>
<comment type="similarity">
    <text evidence="2 3">Belongs to the DegT/DnrJ/EryC1 family.</text>
</comment>
<dbReference type="InterPro" id="IPR015424">
    <property type="entry name" value="PyrdxlP-dep_Trfase"/>
</dbReference>
<comment type="caution">
    <text evidence="4">The sequence shown here is derived from an EMBL/GenBank/DDBJ whole genome shotgun (WGS) entry which is preliminary data.</text>
</comment>
<evidence type="ECO:0000313" key="5">
    <source>
        <dbReference type="Proteomes" id="UP001652504"/>
    </source>
</evidence>
<dbReference type="PIRSF" id="PIRSF000390">
    <property type="entry name" value="PLP_StrS"/>
    <property type="match status" value="1"/>
</dbReference>
<evidence type="ECO:0000313" key="4">
    <source>
        <dbReference type="EMBL" id="MCV2883281.1"/>
    </source>
</evidence>
<keyword evidence="4" id="KW-0808">Transferase</keyword>
<evidence type="ECO:0000256" key="3">
    <source>
        <dbReference type="RuleBase" id="RU004508"/>
    </source>
</evidence>
<evidence type="ECO:0000256" key="2">
    <source>
        <dbReference type="ARBA" id="ARBA00037999"/>
    </source>
</evidence>
<dbReference type="Proteomes" id="UP001652504">
    <property type="component" value="Unassembled WGS sequence"/>
</dbReference>
<dbReference type="PANTHER" id="PTHR30244">
    <property type="entry name" value="TRANSAMINASE"/>
    <property type="match status" value="1"/>
</dbReference>
<dbReference type="RefSeq" id="WP_263710480.1">
    <property type="nucleotide sequence ID" value="NZ_JAOWKX010000001.1"/>
</dbReference>
<sequence length="375" mass="41133">MTVLRVDVTKPFLPPLEEYTEHLKDIWDARWLTNNGPKLQALEAALEKAFGVNNLVLCNNGTSAITLALMSLKQEMREAGCEDRNEVITTPFTFAATASAIIEAGFTPVFADVESTSLTLCPNSIESMISERTAVILPVHVYGISVNHEKYTDIAKRHGLTLIYDAAHSVASVDNGESLLAQGDMACFSLHATKLFHTVEGGGIVVKTAEQKAQLKQLMNFGLDASGDIAESGMNAKMSEFHAAMGLTCLPYLVNIIEARQQVYAQYEQGLSGVADVSMLSQLFPSSHNYSYCPIKCHGGNDHVDAIMRALNEKHIFPRRYFRPSLTLSKAYHQIRGTAPQAETLSHQMLCLPIYPDLALDVVDLITSTIRTVGR</sequence>
<organism evidence="4 5">
    <name type="scientific">Fluctibacter corallii</name>
    <dbReference type="NCBI Taxonomy" id="2984329"/>
    <lineage>
        <taxon>Bacteria</taxon>
        <taxon>Pseudomonadati</taxon>
        <taxon>Pseudomonadota</taxon>
        <taxon>Gammaproteobacteria</taxon>
        <taxon>Alteromonadales</taxon>
        <taxon>Alteromonadaceae</taxon>
        <taxon>Fluctibacter</taxon>
    </lineage>
</organism>
<dbReference type="InterPro" id="IPR000653">
    <property type="entry name" value="DegT/StrS_aminotransferase"/>
</dbReference>
<protein>
    <submittedName>
        <fullName evidence="4">DegT/DnrJ/EryC1/StrS family aminotransferase</fullName>
    </submittedName>
</protein>
<reference evidence="4 5" key="1">
    <citation type="submission" date="2022-10" db="EMBL/GenBank/DDBJ databases">
        <title>Aestuariibacter sp. AA17 isolated from Montipora capitata coral fragment.</title>
        <authorList>
            <person name="Emsley S.A."/>
            <person name="Pfannmuller K.M."/>
            <person name="Loughran R.M."/>
            <person name="Shlafstein M."/>
            <person name="Papke E."/>
            <person name="Saw J.H."/>
            <person name="Ushijima B."/>
            <person name="Videau P."/>
        </authorList>
    </citation>
    <scope>NUCLEOTIDE SEQUENCE [LARGE SCALE GENOMIC DNA]</scope>
    <source>
        <strain evidence="4 5">AA17</strain>
    </source>
</reference>
<dbReference type="EMBL" id="JAOWKX010000001">
    <property type="protein sequence ID" value="MCV2883281.1"/>
    <property type="molecule type" value="Genomic_DNA"/>
</dbReference>
<accession>A0ABT3A3M0</accession>
<dbReference type="SUPFAM" id="SSF53383">
    <property type="entry name" value="PLP-dependent transferases"/>
    <property type="match status" value="1"/>
</dbReference>
<keyword evidence="1 3" id="KW-0663">Pyridoxal phosphate</keyword>
<gene>
    <name evidence="4" type="ORF">OE749_01050</name>
</gene>
<dbReference type="Pfam" id="PF01041">
    <property type="entry name" value="DegT_DnrJ_EryC1"/>
    <property type="match status" value="1"/>
</dbReference>
<dbReference type="Gene3D" id="3.40.640.10">
    <property type="entry name" value="Type I PLP-dependent aspartate aminotransferase-like (Major domain)"/>
    <property type="match status" value="1"/>
</dbReference>
<keyword evidence="4" id="KW-0032">Aminotransferase</keyword>
<dbReference type="InterPro" id="IPR015422">
    <property type="entry name" value="PyrdxlP-dep_Trfase_small"/>
</dbReference>
<dbReference type="PANTHER" id="PTHR30244:SF9">
    <property type="entry name" value="PROTEIN RV3402C"/>
    <property type="match status" value="1"/>
</dbReference>
<keyword evidence="5" id="KW-1185">Reference proteome</keyword>